<feature type="coiled-coil region" evidence="1">
    <location>
        <begin position="227"/>
        <end position="331"/>
    </location>
</feature>
<keyword evidence="1" id="KW-0175">Coiled coil</keyword>
<comment type="caution">
    <text evidence="3">The sequence shown here is derived from an EMBL/GenBank/DDBJ whole genome shotgun (WGS) entry which is preliminary data.</text>
</comment>
<proteinExistence type="predicted"/>
<feature type="region of interest" description="Disordered" evidence="2">
    <location>
        <begin position="332"/>
        <end position="362"/>
    </location>
</feature>
<dbReference type="AlphaFoldDB" id="A0A1J4KNG6"/>
<feature type="coiled-coil region" evidence="1">
    <location>
        <begin position="142"/>
        <end position="183"/>
    </location>
</feature>
<feature type="compositionally biased region" description="Basic and acidic residues" evidence="2">
    <location>
        <begin position="461"/>
        <end position="476"/>
    </location>
</feature>
<evidence type="ECO:0000256" key="2">
    <source>
        <dbReference type="SAM" id="MobiDB-lite"/>
    </source>
</evidence>
<protein>
    <submittedName>
        <fullName evidence="3">Uncharacterized protein</fullName>
    </submittedName>
</protein>
<reference evidence="3" key="1">
    <citation type="submission" date="2016-10" db="EMBL/GenBank/DDBJ databases">
        <authorList>
            <person name="Benchimol M."/>
            <person name="Almeida L.G."/>
            <person name="Vasconcelos A.T."/>
            <person name="Perreira-Neves A."/>
            <person name="Rosa I.A."/>
            <person name="Tasca T."/>
            <person name="Bogo M.R."/>
            <person name="de Souza W."/>
        </authorList>
    </citation>
    <scope>NUCLEOTIDE SEQUENCE [LARGE SCALE GENOMIC DNA]</scope>
    <source>
        <strain evidence="3">K</strain>
    </source>
</reference>
<sequence length="527" mass="61448">MILSQPVMNSKYDYLNAEKAKLKQMSKKHESTLSEAIQQTKEISHFIDKRLAAGENSDTFRVLHALFNIYQNEVSLNTSLRQLVTKEKEKTTNNQSLYSSLRFEVNNFFDQINRISPKKLTSFDQIVGYLKRPVSDHIVHSQKKYKMKYKNLKIEHEKSKRETEKVKKELRNLKQELEQVRAQNVMDLAANNASIEREKEQTLFFQRRCIQLEATLSKYDEESNMISNNKQKEVQDAQNQIEQIRIQSMYEIQKYKEKNSKLRYQIMELTKQNEMLNNEFPNINQMKDEIKYLKEQIKITSNELIRHSNDKSKLESKLNNLSSKVSEVQKVANSYQNSNSPTHRNPDQNSQQNQSYNHNQNYNQHSYQNFNETKNQNIQHYPRTKINKNDDSSHNISDSRESLKSQKSSHVHRNSRPSSNSHSNSNLKRLSESSKNSYPSFDFESSSVKSSKHAVYSDSASKSDSHNKSNSDDEHSSVNQIAKSAMSIISKNHDVSFDLQSEISALQHEIASIEDDIALPQQRTMYP</sequence>
<feature type="region of interest" description="Disordered" evidence="2">
    <location>
        <begin position="383"/>
        <end position="478"/>
    </location>
</feature>
<dbReference type="Proteomes" id="UP000179807">
    <property type="component" value="Unassembled WGS sequence"/>
</dbReference>
<evidence type="ECO:0000313" key="3">
    <source>
        <dbReference type="EMBL" id="OHT11246.1"/>
    </source>
</evidence>
<accession>A0A1J4KNG6</accession>
<gene>
    <name evidence="3" type="ORF">TRFO_01212</name>
</gene>
<feature type="compositionally biased region" description="Low complexity" evidence="2">
    <location>
        <begin position="348"/>
        <end position="362"/>
    </location>
</feature>
<organism evidence="3 4">
    <name type="scientific">Tritrichomonas foetus</name>
    <dbReference type="NCBI Taxonomy" id="1144522"/>
    <lineage>
        <taxon>Eukaryota</taxon>
        <taxon>Metamonada</taxon>
        <taxon>Parabasalia</taxon>
        <taxon>Tritrichomonadida</taxon>
        <taxon>Tritrichomonadidae</taxon>
        <taxon>Tritrichomonas</taxon>
    </lineage>
</organism>
<keyword evidence="4" id="KW-1185">Reference proteome</keyword>
<dbReference type="GeneID" id="94824675"/>
<evidence type="ECO:0000256" key="1">
    <source>
        <dbReference type="SAM" id="Coils"/>
    </source>
</evidence>
<feature type="compositionally biased region" description="Basic and acidic residues" evidence="2">
    <location>
        <begin position="387"/>
        <end position="404"/>
    </location>
</feature>
<dbReference type="EMBL" id="MLAK01000593">
    <property type="protein sequence ID" value="OHT11246.1"/>
    <property type="molecule type" value="Genomic_DNA"/>
</dbReference>
<dbReference type="RefSeq" id="XP_068364382.1">
    <property type="nucleotide sequence ID" value="XM_068489971.1"/>
</dbReference>
<dbReference type="VEuPathDB" id="TrichDB:TRFO_01212"/>
<name>A0A1J4KNG6_9EUKA</name>
<evidence type="ECO:0000313" key="4">
    <source>
        <dbReference type="Proteomes" id="UP000179807"/>
    </source>
</evidence>
<feature type="compositionally biased region" description="Polar residues" evidence="2">
    <location>
        <begin position="332"/>
        <end position="343"/>
    </location>
</feature>
<feature type="compositionally biased region" description="Low complexity" evidence="2">
    <location>
        <begin position="416"/>
        <end position="428"/>
    </location>
</feature>